<reference evidence="2" key="1">
    <citation type="journal article" date="2019" name="Int. J. Syst. Evol. Microbiol.">
        <title>The Global Catalogue of Microorganisms (GCM) 10K type strain sequencing project: providing services to taxonomists for standard genome sequencing and annotation.</title>
        <authorList>
            <consortium name="The Broad Institute Genomics Platform"/>
            <consortium name="The Broad Institute Genome Sequencing Center for Infectious Disease"/>
            <person name="Wu L."/>
            <person name="Ma J."/>
        </authorList>
    </citation>
    <scope>NUCLEOTIDE SEQUENCE [LARGE SCALE GENOMIC DNA]</scope>
    <source>
        <strain evidence="2">CGMCC 4.5798</strain>
    </source>
</reference>
<evidence type="ECO:0000313" key="2">
    <source>
        <dbReference type="Proteomes" id="UP001596086"/>
    </source>
</evidence>
<dbReference type="EMBL" id="JBHSMZ010000006">
    <property type="protein sequence ID" value="MFC5549012.1"/>
    <property type="molecule type" value="Genomic_DNA"/>
</dbReference>
<sequence length="297" mass="31547">MNGDRIELPFHAGELQAQRLAGAAPAAAPIRAFMPEQHRAFFPLLRFVCVAVPDAEGWSLATLVEGPPGFAYSPDPARLVVGAMPPPSDPVRARLTEGAPAGLLGIDLATRRRNRLNGVIAQAGEGGFAVDVVQSFGNCPRYIQVRELMPLLRQAGPVTVFDDALPARARELLASSSTLFVASASGADAHGAAAGLDISHRGGPPGFARLDGSVLAIPDYNGNRYFNTLGNFIAEPRAAIVLADFNSGDMLQLQGLVQIDWNAADPDRQPPVERVWRFRVVRGVLRQGAFGLGSELA</sequence>
<dbReference type="PANTHER" id="PTHR42815:SF2">
    <property type="entry name" value="FAD-BINDING, PUTATIVE (AFU_ORTHOLOGUE AFUA_6G07600)-RELATED"/>
    <property type="match status" value="1"/>
</dbReference>
<dbReference type="SUPFAM" id="SSF50475">
    <property type="entry name" value="FMN-binding split barrel"/>
    <property type="match status" value="1"/>
</dbReference>
<organism evidence="1 2">
    <name type="scientific">Massilia aerilata</name>
    <dbReference type="NCBI Taxonomy" id="453817"/>
    <lineage>
        <taxon>Bacteria</taxon>
        <taxon>Pseudomonadati</taxon>
        <taxon>Pseudomonadota</taxon>
        <taxon>Betaproteobacteria</taxon>
        <taxon>Burkholderiales</taxon>
        <taxon>Oxalobacteraceae</taxon>
        <taxon>Telluria group</taxon>
        <taxon>Massilia</taxon>
    </lineage>
</organism>
<gene>
    <name evidence="1" type="ORF">ACFPO9_10830</name>
</gene>
<dbReference type="Gene3D" id="2.30.110.10">
    <property type="entry name" value="Electron Transport, Fmn-binding Protein, Chain A"/>
    <property type="match status" value="1"/>
</dbReference>
<protein>
    <submittedName>
        <fullName evidence="1">Pyridoxamine 5'-phosphate oxidase family protein</fullName>
    </submittedName>
</protein>
<dbReference type="RefSeq" id="WP_379770456.1">
    <property type="nucleotide sequence ID" value="NZ_JBHSMZ010000006.1"/>
</dbReference>
<comment type="caution">
    <text evidence="1">The sequence shown here is derived from an EMBL/GenBank/DDBJ whole genome shotgun (WGS) entry which is preliminary data.</text>
</comment>
<dbReference type="InterPro" id="IPR012349">
    <property type="entry name" value="Split_barrel_FMN-bd"/>
</dbReference>
<name>A0ABW0RW79_9BURK</name>
<keyword evidence="2" id="KW-1185">Reference proteome</keyword>
<dbReference type="PANTHER" id="PTHR42815">
    <property type="entry name" value="FAD-BINDING, PUTATIVE (AFU_ORTHOLOGUE AFUA_6G07600)-RELATED"/>
    <property type="match status" value="1"/>
</dbReference>
<dbReference type="Proteomes" id="UP001596086">
    <property type="component" value="Unassembled WGS sequence"/>
</dbReference>
<evidence type="ECO:0000313" key="1">
    <source>
        <dbReference type="EMBL" id="MFC5549012.1"/>
    </source>
</evidence>
<proteinExistence type="predicted"/>
<accession>A0ABW0RW79</accession>